<dbReference type="HOGENOM" id="CLU_040011_0_0_11"/>
<proteinExistence type="predicted"/>
<dbReference type="GO" id="GO:0022857">
    <property type="term" value="F:transmembrane transporter activity"/>
    <property type="evidence" value="ECO:0007669"/>
    <property type="project" value="InterPro"/>
</dbReference>
<comment type="subcellular location">
    <subcellularLocation>
        <location evidence="1">Cell membrane</location>
        <topology evidence="1">Multi-pass membrane protein</topology>
    </subcellularLocation>
</comment>
<evidence type="ECO:0000313" key="8">
    <source>
        <dbReference type="EMBL" id="EEP20970.1"/>
    </source>
</evidence>
<dbReference type="InterPro" id="IPR020846">
    <property type="entry name" value="MFS_dom"/>
</dbReference>
<dbReference type="Proteomes" id="UP000006408">
    <property type="component" value="Unassembled WGS sequence"/>
</dbReference>
<dbReference type="SUPFAM" id="SSF103473">
    <property type="entry name" value="MFS general substrate transporter"/>
    <property type="match status" value="1"/>
</dbReference>
<keyword evidence="4 6" id="KW-0472">Membrane</keyword>
<sequence>MLKPYVRPGIDDRPDYDKALSKEDKASVARLAREDRRLPPEASAKQPGAQTARLTAAGGASAAAAGVEAAVPDYSSSFLDMRDPMTAADGTKPSRAGVLRLKWAFALAAVLITAPWTMLNLIAIPNHIALLYGLNTETVLADGAKEAALATPLAVIIALGAVLSIIVTPVISTLSDHTRVIVGRRTPWLIGGGVFAALVTLILSATDTLTGLIAGWLFIQPAYAMLTVPLSAAIAERVPDKFRVGVERWHAVGVLVGQAAGGVIGGMSIAFGATDIFMCAAVLFVVSGIIPVLVWPHERSSVDQRWARCNWEEAFSVLRGPRGDNAAVFHRLFCSQLFMMAAMSLTSVFLWYVVRFSLYGGGDPGDSTPLTLPAGTLVMMFAITMFGGALLATGLSGIIVDRIDDMPGLRNRNFRIAIVIAGGLYVVGLVAGMVTVMMGGEKLFLALAFLGGFSLSIYDVLMRSLVVESLPDSRNAGHDLGFYALAKPLGLILGAALGAAAVNAFAPSFGYEAVFPAAIICVCVAVAVPLTVSRIDGD</sequence>
<dbReference type="RefSeq" id="WP_003825416.1">
    <property type="nucleotide sequence ID" value="NZ_AP012322.1"/>
</dbReference>
<dbReference type="GeneID" id="42864422"/>
<evidence type="ECO:0000256" key="4">
    <source>
        <dbReference type="ARBA" id="ARBA00023136"/>
    </source>
</evidence>
<dbReference type="InterPro" id="IPR036259">
    <property type="entry name" value="MFS_trans_sf"/>
</dbReference>
<evidence type="ECO:0000256" key="5">
    <source>
        <dbReference type="SAM" id="MobiDB-lite"/>
    </source>
</evidence>
<feature type="transmembrane region" description="Helical" evidence="6">
    <location>
        <begin position="249"/>
        <end position="270"/>
    </location>
</feature>
<keyword evidence="3 6" id="KW-1133">Transmembrane helix</keyword>
<comment type="caution">
    <text evidence="8">The sequence shown here is derived from an EMBL/GenBank/DDBJ whole genome shotgun (WGS) entry which is preliminary data.</text>
</comment>
<dbReference type="PANTHER" id="PTHR23528:SF1">
    <property type="entry name" value="MAJOR FACILITATOR SUPERFAMILY (MFS) PROFILE DOMAIN-CONTAINING PROTEIN"/>
    <property type="match status" value="1"/>
</dbReference>
<dbReference type="GO" id="GO:0005886">
    <property type="term" value="C:plasma membrane"/>
    <property type="evidence" value="ECO:0007669"/>
    <property type="project" value="UniProtKB-SubCell"/>
</dbReference>
<dbReference type="Pfam" id="PF07690">
    <property type="entry name" value="MFS_1"/>
    <property type="match status" value="1"/>
</dbReference>
<organism evidence="8 9">
    <name type="scientific">Bifidobacterium angulatum DSM 20098 = JCM 7096</name>
    <dbReference type="NCBI Taxonomy" id="518635"/>
    <lineage>
        <taxon>Bacteria</taxon>
        <taxon>Bacillati</taxon>
        <taxon>Actinomycetota</taxon>
        <taxon>Actinomycetes</taxon>
        <taxon>Bifidobacteriales</taxon>
        <taxon>Bifidobacteriaceae</taxon>
        <taxon>Bifidobacterium</taxon>
    </lineage>
</organism>
<feature type="transmembrane region" description="Helical" evidence="6">
    <location>
        <begin position="149"/>
        <end position="174"/>
    </location>
</feature>
<feature type="transmembrane region" description="Helical" evidence="6">
    <location>
        <begin position="416"/>
        <end position="437"/>
    </location>
</feature>
<dbReference type="KEGG" id="bang:BBAG_0069"/>
<gene>
    <name evidence="8" type="ORF">BIFANG_02322</name>
</gene>
<evidence type="ECO:0000256" key="3">
    <source>
        <dbReference type="ARBA" id="ARBA00022989"/>
    </source>
</evidence>
<feature type="transmembrane region" description="Helical" evidence="6">
    <location>
        <begin position="209"/>
        <end position="228"/>
    </location>
</feature>
<protein>
    <submittedName>
        <fullName evidence="8">Transporter, major facilitator family protein</fullName>
    </submittedName>
</protein>
<keyword evidence="2 6" id="KW-0812">Transmembrane</keyword>
<dbReference type="EMBL" id="ABYS02000004">
    <property type="protein sequence ID" value="EEP20970.1"/>
    <property type="molecule type" value="Genomic_DNA"/>
</dbReference>
<evidence type="ECO:0000256" key="6">
    <source>
        <dbReference type="SAM" id="Phobius"/>
    </source>
</evidence>
<feature type="transmembrane region" description="Helical" evidence="6">
    <location>
        <begin position="374"/>
        <end position="395"/>
    </location>
</feature>
<accession>C4FDD9</accession>
<feature type="transmembrane region" description="Helical" evidence="6">
    <location>
        <begin position="332"/>
        <end position="354"/>
    </location>
</feature>
<dbReference type="AlphaFoldDB" id="C4FDD9"/>
<feature type="transmembrane region" description="Helical" evidence="6">
    <location>
        <begin position="482"/>
        <end position="501"/>
    </location>
</feature>
<feature type="compositionally biased region" description="Basic and acidic residues" evidence="5">
    <location>
        <begin position="9"/>
        <end position="39"/>
    </location>
</feature>
<evidence type="ECO:0000256" key="1">
    <source>
        <dbReference type="ARBA" id="ARBA00004651"/>
    </source>
</evidence>
<evidence type="ECO:0000259" key="7">
    <source>
        <dbReference type="PROSITE" id="PS50850"/>
    </source>
</evidence>
<feature type="transmembrane region" description="Helical" evidence="6">
    <location>
        <begin position="513"/>
        <end position="532"/>
    </location>
</feature>
<dbReference type="PANTHER" id="PTHR23528">
    <property type="match status" value="1"/>
</dbReference>
<feature type="transmembrane region" description="Helical" evidence="6">
    <location>
        <begin position="103"/>
        <end position="129"/>
    </location>
</feature>
<feature type="transmembrane region" description="Helical" evidence="6">
    <location>
        <begin position="276"/>
        <end position="295"/>
    </location>
</feature>
<feature type="domain" description="Major facilitator superfamily (MFS) profile" evidence="7">
    <location>
        <begin position="106"/>
        <end position="536"/>
    </location>
</feature>
<evidence type="ECO:0000313" key="9">
    <source>
        <dbReference type="Proteomes" id="UP000006408"/>
    </source>
</evidence>
<reference evidence="8" key="1">
    <citation type="submission" date="2009-04" db="EMBL/GenBank/DDBJ databases">
        <authorList>
            <person name="Weinstock G."/>
            <person name="Sodergren E."/>
            <person name="Clifton S."/>
            <person name="Fulton L."/>
            <person name="Fulton B."/>
            <person name="Courtney L."/>
            <person name="Fronick C."/>
            <person name="Harrison M."/>
            <person name="Strong C."/>
            <person name="Farmer C."/>
            <person name="Delahaunty K."/>
            <person name="Markovic C."/>
            <person name="Hall O."/>
            <person name="Minx P."/>
            <person name="Tomlinson C."/>
            <person name="Mitreva M."/>
            <person name="Nelson J."/>
            <person name="Hou S."/>
            <person name="Wollam A."/>
            <person name="Pepin K.H."/>
            <person name="Johnson M."/>
            <person name="Bhonagiri V."/>
            <person name="Nash W.E."/>
            <person name="Warren W."/>
            <person name="Chinwalla A."/>
            <person name="Mardis E.R."/>
            <person name="Wilson R.K."/>
        </authorList>
    </citation>
    <scope>NUCLEOTIDE SEQUENCE [LARGE SCALE GENOMIC DNA]</scope>
    <source>
        <strain evidence="8">DSM 20098</strain>
    </source>
</reference>
<name>C4FDD9_9BIFI</name>
<dbReference type="PATRIC" id="fig|518635.17.peg.73"/>
<feature type="transmembrane region" description="Helical" evidence="6">
    <location>
        <begin position="186"/>
        <end position="203"/>
    </location>
</feature>
<evidence type="ECO:0000256" key="2">
    <source>
        <dbReference type="ARBA" id="ARBA00022692"/>
    </source>
</evidence>
<dbReference type="PROSITE" id="PS50850">
    <property type="entry name" value="MFS"/>
    <property type="match status" value="1"/>
</dbReference>
<feature type="transmembrane region" description="Helical" evidence="6">
    <location>
        <begin position="443"/>
        <end position="461"/>
    </location>
</feature>
<dbReference type="STRING" id="1683.Bang102_002350"/>
<keyword evidence="9" id="KW-1185">Reference proteome</keyword>
<dbReference type="Gene3D" id="1.20.1250.20">
    <property type="entry name" value="MFS general substrate transporter like domains"/>
    <property type="match status" value="1"/>
</dbReference>
<feature type="region of interest" description="Disordered" evidence="5">
    <location>
        <begin position="1"/>
        <end position="50"/>
    </location>
</feature>
<dbReference type="eggNOG" id="COG2211">
    <property type="taxonomic scope" value="Bacteria"/>
</dbReference>
<dbReference type="InterPro" id="IPR011701">
    <property type="entry name" value="MFS"/>
</dbReference>